<keyword evidence="3" id="KW-0378">Hydrolase</keyword>
<dbReference type="RefSeq" id="WP_160369302.1">
    <property type="nucleotide sequence ID" value="NZ_WSQA01000007.1"/>
</dbReference>
<keyword evidence="2" id="KW-0479">Metal-binding</keyword>
<name>A0A6N8KYQ0_9SPHI</name>
<accession>A0A6N8KYQ0</accession>
<reference evidence="6 7" key="1">
    <citation type="submission" date="2019-12" db="EMBL/GenBank/DDBJ databases">
        <authorList>
            <person name="Dong K."/>
        </authorList>
    </citation>
    <scope>NUCLEOTIDE SEQUENCE [LARGE SCALE GENOMIC DNA]</scope>
    <source>
        <strain evidence="6 7">JCM 31225</strain>
    </source>
</reference>
<dbReference type="EMBL" id="WSQA01000007">
    <property type="protein sequence ID" value="MVZ62575.1"/>
    <property type="molecule type" value="Genomic_DNA"/>
</dbReference>
<dbReference type="Pfam" id="PF24827">
    <property type="entry name" value="AstE_AspA_cat"/>
    <property type="match status" value="1"/>
</dbReference>
<evidence type="ECO:0000256" key="2">
    <source>
        <dbReference type="ARBA" id="ARBA00022723"/>
    </source>
</evidence>
<dbReference type="OrthoDB" id="9782876at2"/>
<dbReference type="SUPFAM" id="SSF53187">
    <property type="entry name" value="Zn-dependent exopeptidases"/>
    <property type="match status" value="1"/>
</dbReference>
<dbReference type="Gene3D" id="3.40.630.10">
    <property type="entry name" value="Zn peptidases"/>
    <property type="match status" value="1"/>
</dbReference>
<comment type="caution">
    <text evidence="6">The sequence shown here is derived from an EMBL/GenBank/DDBJ whole genome shotgun (WGS) entry which is preliminary data.</text>
</comment>
<dbReference type="InterPro" id="IPR053138">
    <property type="entry name" value="N-alpha-Ac-DABA_deacetylase"/>
</dbReference>
<evidence type="ECO:0000313" key="7">
    <source>
        <dbReference type="Proteomes" id="UP000435036"/>
    </source>
</evidence>
<dbReference type="PANTHER" id="PTHR37326">
    <property type="entry name" value="BLL3975 PROTEIN"/>
    <property type="match status" value="1"/>
</dbReference>
<evidence type="ECO:0000256" key="3">
    <source>
        <dbReference type="ARBA" id="ARBA00022801"/>
    </source>
</evidence>
<evidence type="ECO:0000259" key="5">
    <source>
        <dbReference type="Pfam" id="PF24827"/>
    </source>
</evidence>
<comment type="cofactor">
    <cofactor evidence="1">
        <name>Zn(2+)</name>
        <dbReference type="ChEBI" id="CHEBI:29105"/>
    </cofactor>
</comment>
<dbReference type="GO" id="GO:0016811">
    <property type="term" value="F:hydrolase activity, acting on carbon-nitrogen (but not peptide) bonds, in linear amides"/>
    <property type="evidence" value="ECO:0007669"/>
    <property type="project" value="InterPro"/>
</dbReference>
<feature type="domain" description="Succinylglutamate desuccinylase/Aspartoacylase catalytic" evidence="5">
    <location>
        <begin position="17"/>
        <end position="199"/>
    </location>
</feature>
<dbReference type="Proteomes" id="UP000435036">
    <property type="component" value="Unassembled WGS sequence"/>
</dbReference>
<evidence type="ECO:0000256" key="1">
    <source>
        <dbReference type="ARBA" id="ARBA00001947"/>
    </source>
</evidence>
<dbReference type="PIRSF" id="PIRSF039012">
    <property type="entry name" value="ASP"/>
    <property type="match status" value="1"/>
</dbReference>
<sequence>MKEKLQTELYDYQAAADGPTVLILAGVHGDEYEPMLALARLRQLLENKLQKGRVKLMPVVNKSAFQQGQRCGEDGLDLARVCPGDLDGSTTLRYAALVSEQIASVDYLIDLHTGGQLFDLYPLSGYMLHTDVAILEKQRRMAKCFGLPLIWGTDPYLDGRTLSVARDHQVPAIYVEYGGPGPIRTEVVEAYLQGCMQVLQDLEMIEGAALLLKEPDYWVEDDDLGAGYLQGKMQSPVEGIFEGRVQVGDQVKKGDLWGIVYASTDFEPQEVFADTDGLVLFTRAVPKVKAADSLGGILPLKR</sequence>
<dbReference type="GO" id="GO:0046872">
    <property type="term" value="F:metal ion binding"/>
    <property type="evidence" value="ECO:0007669"/>
    <property type="project" value="UniProtKB-KW"/>
</dbReference>
<dbReference type="InterPro" id="IPR055438">
    <property type="entry name" value="AstE_AspA_cat"/>
</dbReference>
<dbReference type="CDD" id="cd06230">
    <property type="entry name" value="M14_ASTE_ASPA_like"/>
    <property type="match status" value="1"/>
</dbReference>
<keyword evidence="7" id="KW-1185">Reference proteome</keyword>
<evidence type="ECO:0000313" key="6">
    <source>
        <dbReference type="EMBL" id="MVZ62575.1"/>
    </source>
</evidence>
<evidence type="ECO:0000256" key="4">
    <source>
        <dbReference type="ARBA" id="ARBA00022833"/>
    </source>
</evidence>
<dbReference type="GO" id="GO:0016788">
    <property type="term" value="F:hydrolase activity, acting on ester bonds"/>
    <property type="evidence" value="ECO:0007669"/>
    <property type="project" value="InterPro"/>
</dbReference>
<dbReference type="AlphaFoldDB" id="A0A6N8KYQ0"/>
<dbReference type="PANTHER" id="PTHR37326:SF1">
    <property type="entry name" value="BLL3975 PROTEIN"/>
    <property type="match status" value="1"/>
</dbReference>
<keyword evidence="4" id="KW-0862">Zinc</keyword>
<organism evidence="6 7">
    <name type="scientific">Sphingobacterium humi</name>
    <dbReference type="NCBI Taxonomy" id="1796905"/>
    <lineage>
        <taxon>Bacteria</taxon>
        <taxon>Pseudomonadati</taxon>
        <taxon>Bacteroidota</taxon>
        <taxon>Sphingobacteriia</taxon>
        <taxon>Sphingobacteriales</taxon>
        <taxon>Sphingobacteriaceae</taxon>
        <taxon>Sphingobacterium</taxon>
    </lineage>
</organism>
<protein>
    <submittedName>
        <fullName evidence="6">Succinylglutamate desuccinylase</fullName>
    </submittedName>
</protein>
<dbReference type="InterPro" id="IPR043795">
    <property type="entry name" value="N-alpha-Ac-DABA-like"/>
</dbReference>
<proteinExistence type="predicted"/>
<gene>
    <name evidence="6" type="ORF">GQF63_11115</name>
</gene>